<organism evidence="1 2">
    <name type="scientific">Lasius platythorax</name>
    <dbReference type="NCBI Taxonomy" id="488582"/>
    <lineage>
        <taxon>Eukaryota</taxon>
        <taxon>Metazoa</taxon>
        <taxon>Ecdysozoa</taxon>
        <taxon>Arthropoda</taxon>
        <taxon>Hexapoda</taxon>
        <taxon>Insecta</taxon>
        <taxon>Pterygota</taxon>
        <taxon>Neoptera</taxon>
        <taxon>Endopterygota</taxon>
        <taxon>Hymenoptera</taxon>
        <taxon>Apocrita</taxon>
        <taxon>Aculeata</taxon>
        <taxon>Formicoidea</taxon>
        <taxon>Formicidae</taxon>
        <taxon>Formicinae</taxon>
        <taxon>Lasius</taxon>
        <taxon>Lasius</taxon>
    </lineage>
</organism>
<reference evidence="1" key="1">
    <citation type="submission" date="2024-04" db="EMBL/GenBank/DDBJ databases">
        <authorList>
            <consortium name="Molecular Ecology Group"/>
        </authorList>
    </citation>
    <scope>NUCLEOTIDE SEQUENCE</scope>
</reference>
<name>A0AAV2NEA1_9HYME</name>
<proteinExistence type="predicted"/>
<dbReference type="Proteomes" id="UP001497644">
    <property type="component" value="Chromosome 14"/>
</dbReference>
<accession>A0AAV2NEA1</accession>
<dbReference type="AlphaFoldDB" id="A0AAV2NEA1"/>
<keyword evidence="2" id="KW-1185">Reference proteome</keyword>
<protein>
    <submittedName>
        <fullName evidence="1">Uncharacterized protein</fullName>
    </submittedName>
</protein>
<evidence type="ECO:0000313" key="2">
    <source>
        <dbReference type="Proteomes" id="UP001497644"/>
    </source>
</evidence>
<dbReference type="EMBL" id="OZ034837">
    <property type="protein sequence ID" value="CAL1678550.1"/>
    <property type="molecule type" value="Genomic_DNA"/>
</dbReference>
<gene>
    <name evidence="1" type="ORF">LPLAT_LOCUS4376</name>
</gene>
<sequence length="104" mass="11907">MYANARHFVDITIVFMKSTDEQRLGKRGFAPLLHPLLHIRMLEAVALLPFNLMTDNKATRKMTTDEPRGRSVCETPGHRQLITLAIKDPPSLTSNYFSKRFYGT</sequence>
<evidence type="ECO:0000313" key="1">
    <source>
        <dbReference type="EMBL" id="CAL1678550.1"/>
    </source>
</evidence>